<dbReference type="AlphaFoldDB" id="A0AA86MX54"/>
<reference evidence="1" key="1">
    <citation type="submission" date="2022-10" db="EMBL/GenBank/DDBJ databases">
        <authorList>
            <person name="Koch H."/>
        </authorList>
    </citation>
    <scope>NUCLEOTIDE SEQUENCE</scope>
    <source>
        <strain evidence="1">DNF</strain>
    </source>
</reference>
<accession>A0AA86MX54</accession>
<evidence type="ECO:0000313" key="2">
    <source>
        <dbReference type="Proteomes" id="UP001179121"/>
    </source>
</evidence>
<dbReference type="KEGG" id="nti:DNFV4_01106"/>
<sequence length="36" mass="4045">MVSVPDDAEVMAEEMQELFDEDRVTHQHGGTEPEAD</sequence>
<proteinExistence type="predicted"/>
<gene>
    <name evidence="1" type="ORF">DNFV4_01106</name>
</gene>
<keyword evidence="2" id="KW-1185">Reference proteome</keyword>
<evidence type="ECO:0000313" key="1">
    <source>
        <dbReference type="EMBL" id="CAI4030678.1"/>
    </source>
</evidence>
<name>A0AA86MX54_9BACT</name>
<organism evidence="1 2">
    <name type="scientific">Nitrospira tepida</name>
    <dbReference type="NCBI Taxonomy" id="2973512"/>
    <lineage>
        <taxon>Bacteria</taxon>
        <taxon>Pseudomonadati</taxon>
        <taxon>Nitrospirota</taxon>
        <taxon>Nitrospiria</taxon>
        <taxon>Nitrospirales</taxon>
        <taxon>Nitrospiraceae</taxon>
        <taxon>Nitrospira</taxon>
    </lineage>
</organism>
<protein>
    <submittedName>
        <fullName evidence="1">Uncharacterized protein</fullName>
    </submittedName>
</protein>
<dbReference type="EMBL" id="OX365700">
    <property type="protein sequence ID" value="CAI4030678.1"/>
    <property type="molecule type" value="Genomic_DNA"/>
</dbReference>
<dbReference type="Proteomes" id="UP001179121">
    <property type="component" value="Chromosome"/>
</dbReference>